<dbReference type="EMBL" id="MH394321">
    <property type="protein sequence ID" value="AXS67742.1"/>
    <property type="molecule type" value="Genomic_DNA"/>
</dbReference>
<dbReference type="SUPFAM" id="SSF56784">
    <property type="entry name" value="HAD-like"/>
    <property type="match status" value="1"/>
</dbReference>
<protein>
    <submittedName>
        <fullName evidence="1">38K</fullName>
    </submittedName>
</protein>
<dbReference type="CDD" id="cd01427">
    <property type="entry name" value="HAD_like"/>
    <property type="match status" value="1"/>
</dbReference>
<dbReference type="GeneID" id="65102195"/>
<dbReference type="NCBIfam" id="TIGR01684">
    <property type="entry name" value="viral_ppase"/>
    <property type="match status" value="1"/>
</dbReference>
<dbReference type="NCBIfam" id="TIGR01681">
    <property type="entry name" value="HAD-SF-IIIC"/>
    <property type="match status" value="1"/>
</dbReference>
<dbReference type="InterPro" id="IPR036412">
    <property type="entry name" value="HAD-like_sf"/>
</dbReference>
<dbReference type="RefSeq" id="YP_010086950.1">
    <property type="nucleotide sequence ID" value="NC_055500.1"/>
</dbReference>
<dbReference type="Pfam" id="PF05152">
    <property type="entry name" value="DUF705"/>
    <property type="match status" value="1"/>
</dbReference>
<organism evidence="1 2">
    <name type="scientific">Cryptophlebia peltastica nucleopolyhedrovirus</name>
    <dbReference type="NCBI Taxonomy" id="2304025"/>
    <lineage>
        <taxon>Viruses</taxon>
        <taxon>Viruses incertae sedis</taxon>
        <taxon>Naldaviricetes</taxon>
        <taxon>Lefavirales</taxon>
        <taxon>Baculoviridae</taxon>
        <taxon>Alphabaculovirus</taxon>
        <taxon>Alphabaculovirus crypeltasticae</taxon>
    </lineage>
</organism>
<dbReference type="Proteomes" id="UP000500845">
    <property type="component" value="Segment"/>
</dbReference>
<keyword evidence="2" id="KW-1185">Reference proteome</keyword>
<dbReference type="Gene3D" id="3.40.50.1000">
    <property type="entry name" value="HAD superfamily/HAD-like"/>
    <property type="match status" value="1"/>
</dbReference>
<proteinExistence type="predicted"/>
<dbReference type="InterPro" id="IPR023214">
    <property type="entry name" value="HAD_sf"/>
</dbReference>
<evidence type="ECO:0000313" key="2">
    <source>
        <dbReference type="Proteomes" id="UP000500845"/>
    </source>
</evidence>
<name>A0A346RNU5_9ABAC</name>
<dbReference type="InterPro" id="IPR010033">
    <property type="entry name" value="HAD_SF_ppase_IIIC"/>
</dbReference>
<accession>A0A346RNU5</accession>
<sequence>MEQSAVWTVLRHMNPLMKRHILVIAEYTDLNIVGFKHLNVFEYVVFAFDKSNKCDTDNYIVRLIKCRDNMKELREHLKMTFETLSLGHVYVINERKPMYSFLKEWYVQNYLEVFQMEPQKYVWEIPHVIVFDMDETLITSEDRVRIRDEFVYESLEGLKKFGCILILWSYGSREHVSRSMDETELNGFFDIVLCGGYKSTEPSKRTIVDAKSKIVYVERPFYLDNDYSSRERIPKSPRIPLWYLRKLGVNYIKTITLVDDLIYNDHSYDYFVNLKRCKEPINDWKYWHETIMSNIINYENVYSK</sequence>
<reference evidence="1 2" key="1">
    <citation type="journal article" date="2018" name="J. Invertebr. Pathol.">
        <title>Morphological, genetic and biological characterisation of a novel alphabaculovirus isolated from Cryptophlebia peltastica (Lepidoptera: Tortricidae).</title>
        <authorList>
            <person name="Marsberg T."/>
            <person name="Jukes M.D."/>
            <person name="Krejmer-Rabalska M."/>
            <person name="Rabalski L."/>
            <person name="Knox C.M."/>
            <person name="Moore S.D."/>
            <person name="Hill M.P."/>
            <person name="Szewczyk B."/>
        </authorList>
    </citation>
    <scope>NUCLEOTIDE SEQUENCE [LARGE SCALE GENOMIC DNA]</scope>
    <source>
        <strain evidence="1">SA</strain>
    </source>
</reference>
<evidence type="ECO:0000313" key="1">
    <source>
        <dbReference type="EMBL" id="AXS67742.1"/>
    </source>
</evidence>
<dbReference type="KEGG" id="vg:65102195"/>
<dbReference type="InterPro" id="IPR007827">
    <property type="entry name" value="DUF705"/>
</dbReference>